<dbReference type="OrthoDB" id="191979at2759"/>
<evidence type="ECO:0000256" key="2">
    <source>
        <dbReference type="SAM" id="MobiDB-lite"/>
    </source>
</evidence>
<feature type="compositionally biased region" description="Basic and acidic residues" evidence="2">
    <location>
        <begin position="380"/>
        <end position="401"/>
    </location>
</feature>
<dbReference type="EMBL" id="OB662333">
    <property type="protein sequence ID" value="CAD7229869.1"/>
    <property type="molecule type" value="Genomic_DNA"/>
</dbReference>
<dbReference type="AlphaFoldDB" id="A0A7R8ZSB4"/>
<dbReference type="PANTHER" id="PTHR11034">
    <property type="entry name" value="N-MYC DOWNSTREAM REGULATED"/>
    <property type="match status" value="1"/>
</dbReference>
<dbReference type="Gene3D" id="3.40.50.1820">
    <property type="entry name" value="alpha/beta hydrolase"/>
    <property type="match status" value="1"/>
</dbReference>
<accession>A0A7R8ZSB4</accession>
<dbReference type="Pfam" id="PF03096">
    <property type="entry name" value="Ndr"/>
    <property type="match status" value="1"/>
</dbReference>
<comment type="similarity">
    <text evidence="1">Belongs to the NDRG family.</text>
</comment>
<feature type="region of interest" description="Disordered" evidence="2">
    <location>
        <begin position="359"/>
        <end position="410"/>
    </location>
</feature>
<sequence>MDTIEAAPEILADPVSEGAVDPEPPAALSSNLDTSMTDLTKIPAAGDSIFDTHHQIETEYCDLLNVYVQGDLQQKDRKAVFLTVHDLGCNHSSFHDFVEHPSMAEVKARSIFIHIDIPGQEDNAQTLKDNYTFPNMQQIADDLVTVLDRFQVKYVIGFGEGAGANILARFGMSHATRCLGLILVHCTSTVAGMMETVRDKFINWKLSLVGHNPSAEQYLVFHRFGTQVESAENKERAIEEFRQKLNANINPKNLRLYVEAFLKCFLIGISQPNLSRTEIASRLKGNLKVDTLLVAGTRTSHLHTVDTMYSNCDPQKTSLIKIDDVADVLNEAPEKLAHSILLFVQSQGLMSSVSSPILARSPSTEESGDTGVRPVFQRRLSMEDQDRPNIQRLLSTERRDSSQIAEAANE</sequence>
<name>A0A7R8ZSB4_9CRUS</name>
<reference evidence="3" key="1">
    <citation type="submission" date="2020-11" db="EMBL/GenBank/DDBJ databases">
        <authorList>
            <person name="Tran Van P."/>
        </authorList>
    </citation>
    <scope>NUCLEOTIDE SEQUENCE</scope>
</reference>
<proteinExistence type="inferred from homology"/>
<evidence type="ECO:0000256" key="1">
    <source>
        <dbReference type="ARBA" id="ARBA00005598"/>
    </source>
</evidence>
<evidence type="ECO:0000313" key="3">
    <source>
        <dbReference type="EMBL" id="CAD7229869.1"/>
    </source>
</evidence>
<dbReference type="InterPro" id="IPR004142">
    <property type="entry name" value="NDRG"/>
</dbReference>
<dbReference type="InterPro" id="IPR029058">
    <property type="entry name" value="AB_hydrolase_fold"/>
</dbReference>
<protein>
    <submittedName>
        <fullName evidence="3">Uncharacterized protein</fullName>
    </submittedName>
</protein>
<organism evidence="3">
    <name type="scientific">Cyprideis torosa</name>
    <dbReference type="NCBI Taxonomy" id="163714"/>
    <lineage>
        <taxon>Eukaryota</taxon>
        <taxon>Metazoa</taxon>
        <taxon>Ecdysozoa</taxon>
        <taxon>Arthropoda</taxon>
        <taxon>Crustacea</taxon>
        <taxon>Oligostraca</taxon>
        <taxon>Ostracoda</taxon>
        <taxon>Podocopa</taxon>
        <taxon>Podocopida</taxon>
        <taxon>Cytherocopina</taxon>
        <taxon>Cytheroidea</taxon>
        <taxon>Cytherideidae</taxon>
        <taxon>Cyprideis</taxon>
    </lineage>
</organism>
<dbReference type="SUPFAM" id="SSF53474">
    <property type="entry name" value="alpha/beta-Hydrolases"/>
    <property type="match status" value="1"/>
</dbReference>
<feature type="region of interest" description="Disordered" evidence="2">
    <location>
        <begin position="1"/>
        <end position="31"/>
    </location>
</feature>
<gene>
    <name evidence="3" type="ORF">CTOB1V02_LOCUS7734</name>
</gene>